<organism evidence="12">
    <name type="scientific">Haemoproteus tartakovskyi</name>
    <dbReference type="NCBI Taxonomy" id="707206"/>
    <lineage>
        <taxon>Eukaryota</taxon>
        <taxon>Sar</taxon>
        <taxon>Alveolata</taxon>
        <taxon>Apicomplexa</taxon>
        <taxon>Aconoidasida</taxon>
        <taxon>Haemosporida</taxon>
        <taxon>Haemoproteidae</taxon>
        <taxon>Haemoproteus</taxon>
    </lineage>
</organism>
<dbReference type="CDD" id="cd01170">
    <property type="entry name" value="THZ_kinase"/>
    <property type="match status" value="1"/>
</dbReference>
<evidence type="ECO:0000256" key="7">
    <source>
        <dbReference type="ARBA" id="ARBA00022741"/>
    </source>
</evidence>
<keyword evidence="7" id="KW-0547">Nucleotide-binding</keyword>
<dbReference type="GO" id="GO:0009229">
    <property type="term" value="P:thiamine diphosphate biosynthetic process"/>
    <property type="evidence" value="ECO:0007669"/>
    <property type="project" value="UniProtKB-UniPathway"/>
</dbReference>
<keyword evidence="8 12" id="KW-0418">Kinase</keyword>
<dbReference type="AlphaFoldDB" id="A0A141MJC9"/>
<reference evidence="12" key="1">
    <citation type="submission" date="2015-02" db="EMBL/GenBank/DDBJ databases">
        <title>De-novo synthesis of Thiamine in Haemosporidian parasites.</title>
        <authorList>
            <person name="Hellgren O."/>
            <person name="Videvall E."/>
        </authorList>
    </citation>
    <scope>NUCLEOTIDE SEQUENCE</scope>
    <source>
        <strain evidence="12">SISKIN1</strain>
    </source>
</reference>
<dbReference type="Gene3D" id="3.40.1190.20">
    <property type="match status" value="1"/>
</dbReference>
<dbReference type="InterPro" id="IPR029056">
    <property type="entry name" value="Ribokinase-like"/>
</dbReference>
<dbReference type="UniPathway" id="UPA00060">
    <property type="reaction ID" value="UER00139"/>
</dbReference>
<protein>
    <recommendedName>
        <fullName evidence="4">hydroxyethylthiazole kinase</fullName>
        <ecNumber evidence="4">2.7.1.50</ecNumber>
    </recommendedName>
</protein>
<accession>A0A141MJC9</accession>
<dbReference type="PRINTS" id="PR01099">
    <property type="entry name" value="HYETHTZKNASE"/>
</dbReference>
<evidence type="ECO:0000313" key="12">
    <source>
        <dbReference type="EMBL" id="ALY06099.1"/>
    </source>
</evidence>
<comment type="catalytic activity">
    <reaction evidence="1">
        <text>5-(2-hydroxyethyl)-4-methylthiazole + ATP = 4-methyl-5-(2-phosphooxyethyl)-thiazole + ADP + H(+)</text>
        <dbReference type="Rhea" id="RHEA:24212"/>
        <dbReference type="ChEBI" id="CHEBI:15378"/>
        <dbReference type="ChEBI" id="CHEBI:17957"/>
        <dbReference type="ChEBI" id="CHEBI:30616"/>
        <dbReference type="ChEBI" id="CHEBI:58296"/>
        <dbReference type="ChEBI" id="CHEBI:456216"/>
        <dbReference type="EC" id="2.7.1.50"/>
    </reaction>
</comment>
<evidence type="ECO:0000256" key="9">
    <source>
        <dbReference type="ARBA" id="ARBA00022840"/>
    </source>
</evidence>
<dbReference type="GO" id="GO:0005524">
    <property type="term" value="F:ATP binding"/>
    <property type="evidence" value="ECO:0007669"/>
    <property type="project" value="UniProtKB-KW"/>
</dbReference>
<evidence type="ECO:0000256" key="3">
    <source>
        <dbReference type="ARBA" id="ARBA00004868"/>
    </source>
</evidence>
<evidence type="ECO:0000256" key="4">
    <source>
        <dbReference type="ARBA" id="ARBA00012129"/>
    </source>
</evidence>
<dbReference type="SUPFAM" id="SSF53613">
    <property type="entry name" value="Ribokinase-like"/>
    <property type="match status" value="1"/>
</dbReference>
<dbReference type="EC" id="2.7.1.50" evidence="4"/>
<evidence type="ECO:0000256" key="1">
    <source>
        <dbReference type="ARBA" id="ARBA00001771"/>
    </source>
</evidence>
<keyword evidence="9" id="KW-0067">ATP-binding</keyword>
<sequence length="329" mass="36454">MIYMSLNRSQLGLMRRFKKGNDVFQATLGVQKGKWFSSFTKVPHEISDKIHMEIIKCIQQVQAINPLVHCITNRVTPQKMANSLLAFGASPAMIDNPDEVEEFAQLSSVTYFNLGLHTSQVDNIKIIEKIRTELKKEKFLLVVDPLAVGATKYRTSIIKNMLLKCQPNIIKGNVSEIQYLDKEVFLGKGVDSNTNSVTEDFQLVNTAKNVALKYNSVVVVTAKKDIIVSPFLSEVAIVNLDVPILTKVTGTGCTVGALCAAAIAAYPQNSFVASVAAILLYMSAAFKAYQTETFPGSLHDKLIDNIYFFANNPKLLNFQNLDIYSSKET</sequence>
<evidence type="ECO:0000256" key="11">
    <source>
        <dbReference type="ARBA" id="ARBA00022977"/>
    </source>
</evidence>
<keyword evidence="11" id="KW-0784">Thiamine biosynthesis</keyword>
<dbReference type="GO" id="GO:0004417">
    <property type="term" value="F:hydroxyethylthiazole kinase activity"/>
    <property type="evidence" value="ECO:0007669"/>
    <property type="project" value="UniProtKB-EC"/>
</dbReference>
<dbReference type="GO" id="GO:0000287">
    <property type="term" value="F:magnesium ion binding"/>
    <property type="evidence" value="ECO:0007669"/>
    <property type="project" value="InterPro"/>
</dbReference>
<keyword evidence="10" id="KW-0460">Magnesium</keyword>
<proteinExistence type="evidence at transcript level"/>
<comment type="cofactor">
    <cofactor evidence="2">
        <name>Mg(2+)</name>
        <dbReference type="ChEBI" id="CHEBI:18420"/>
    </cofactor>
</comment>
<comment type="pathway">
    <text evidence="3">Cofactor biosynthesis; thiamine diphosphate biosynthesis; 4-methyl-5-(2-phosphoethyl)-thiazole from 5-(2-hydroxyethyl)-4-methylthiazole: step 1/1.</text>
</comment>
<dbReference type="GO" id="GO:0009228">
    <property type="term" value="P:thiamine biosynthetic process"/>
    <property type="evidence" value="ECO:0007669"/>
    <property type="project" value="UniProtKB-KW"/>
</dbReference>
<evidence type="ECO:0000256" key="2">
    <source>
        <dbReference type="ARBA" id="ARBA00001946"/>
    </source>
</evidence>
<evidence type="ECO:0000256" key="6">
    <source>
        <dbReference type="ARBA" id="ARBA00022723"/>
    </source>
</evidence>
<name>A0A141MJC9_9APIC</name>
<dbReference type="InterPro" id="IPR000417">
    <property type="entry name" value="Hyethyz_kinase"/>
</dbReference>
<gene>
    <name evidence="12" type="primary">ThiM</name>
</gene>
<evidence type="ECO:0000256" key="8">
    <source>
        <dbReference type="ARBA" id="ARBA00022777"/>
    </source>
</evidence>
<keyword evidence="6" id="KW-0479">Metal-binding</keyword>
<evidence type="ECO:0000256" key="10">
    <source>
        <dbReference type="ARBA" id="ARBA00022842"/>
    </source>
</evidence>
<dbReference type="EMBL" id="KP784841">
    <property type="protein sequence ID" value="ALY06099.1"/>
    <property type="molecule type" value="mRNA"/>
</dbReference>
<dbReference type="Pfam" id="PF02110">
    <property type="entry name" value="HK"/>
    <property type="match status" value="1"/>
</dbReference>
<keyword evidence="5" id="KW-0808">Transferase</keyword>
<evidence type="ECO:0000256" key="5">
    <source>
        <dbReference type="ARBA" id="ARBA00022679"/>
    </source>
</evidence>